<dbReference type="RefSeq" id="WP_249591934.1">
    <property type="nucleotide sequence ID" value="NZ_BAAAQL010000018.1"/>
</dbReference>
<keyword evidence="4" id="KW-0663">Pyridoxal phosphate</keyword>
<evidence type="ECO:0000259" key="5">
    <source>
        <dbReference type="Pfam" id="PF00155"/>
    </source>
</evidence>
<proteinExistence type="predicted"/>
<evidence type="ECO:0000256" key="4">
    <source>
        <dbReference type="ARBA" id="ARBA00022898"/>
    </source>
</evidence>
<keyword evidence="7" id="KW-1185">Reference proteome</keyword>
<keyword evidence="3" id="KW-0808">Transferase</keyword>
<protein>
    <submittedName>
        <fullName evidence="6">PLP-dependent aminotransferase family protein</fullName>
    </submittedName>
</protein>
<dbReference type="GO" id="GO:0008483">
    <property type="term" value="F:transaminase activity"/>
    <property type="evidence" value="ECO:0007669"/>
    <property type="project" value="UniProtKB-KW"/>
</dbReference>
<name>A0ABY4Q3B5_9ACTN</name>
<reference evidence="6 7" key="1">
    <citation type="submission" date="2022-05" db="EMBL/GenBank/DDBJ databases">
        <authorList>
            <person name="Zhou X."/>
            <person name="Li K."/>
            <person name="Man Y."/>
        </authorList>
    </citation>
    <scope>NUCLEOTIDE SEQUENCE [LARGE SCALE GENOMIC DNA]</scope>
    <source>
        <strain evidence="6 7">MS405</strain>
    </source>
</reference>
<dbReference type="PANTHER" id="PTHR42790">
    <property type="entry name" value="AMINOTRANSFERASE"/>
    <property type="match status" value="1"/>
</dbReference>
<dbReference type="Gene3D" id="3.90.1150.10">
    <property type="entry name" value="Aspartate Aminotransferase, domain 1"/>
    <property type="match status" value="1"/>
</dbReference>
<dbReference type="InterPro" id="IPR015422">
    <property type="entry name" value="PyrdxlP-dep_Trfase_small"/>
</dbReference>
<keyword evidence="2 6" id="KW-0032">Aminotransferase</keyword>
<dbReference type="Gene3D" id="3.40.640.10">
    <property type="entry name" value="Type I PLP-dependent aspartate aminotransferase-like (Major domain)"/>
    <property type="match status" value="1"/>
</dbReference>
<sequence length="457" mass="49211">MEILQTEIAVAELNAATLHASLGDVSMESMNLLNQVADTYPDAVSFAAGRPYEGFYDVTQIHEYLQVFCDHLRTRLGLSETETARTLFQYGATKGIIGDLVARSLAVDEGIDADPASVVVTVGCQEAMFLLLRALRADDRDAVLAPSPTYVGLTGAALLADMPVLPVRTAADGIDLDDLVVQLRRARGDGRRVRACYVTPDFANPVGVSLPLADRHRLLDIAADEDLLLLEDNAYGLLNSAADRPPTLKALDRHRRVVYLGSFAKTGMPGARVGYVVADQRVAGATGGDTLFADELSKLKSMLTVNTSPIAQAVIGGKLLAHDCSLVAANRQETEVYRRNLRQVLDGLDRRLGDRASVTWNVPTGGFFIVLTVPFTVDDALLEHAARRHGVLFTPMHHFYGASAGFRQLRLSISTLTGARIEQGLDRLAALIDERLGESDAPGAREATGEPLPGEVA</sequence>
<dbReference type="Pfam" id="PF00155">
    <property type="entry name" value="Aminotran_1_2"/>
    <property type="match status" value="1"/>
</dbReference>
<dbReference type="Proteomes" id="UP000829992">
    <property type="component" value="Chromosome"/>
</dbReference>
<gene>
    <name evidence="6" type="ORF">M4V62_39100</name>
</gene>
<feature type="domain" description="Aminotransferase class I/classII large" evidence="5">
    <location>
        <begin position="100"/>
        <end position="428"/>
    </location>
</feature>
<dbReference type="PANTHER" id="PTHR42790:SF19">
    <property type="entry name" value="KYNURENINE_ALPHA-AMINOADIPATE AMINOTRANSFERASE, MITOCHONDRIAL"/>
    <property type="match status" value="1"/>
</dbReference>
<dbReference type="EMBL" id="CP097289">
    <property type="protein sequence ID" value="UQT60601.1"/>
    <property type="molecule type" value="Genomic_DNA"/>
</dbReference>
<evidence type="ECO:0000313" key="6">
    <source>
        <dbReference type="EMBL" id="UQT60601.1"/>
    </source>
</evidence>
<evidence type="ECO:0000256" key="1">
    <source>
        <dbReference type="ARBA" id="ARBA00001933"/>
    </source>
</evidence>
<evidence type="ECO:0000256" key="2">
    <source>
        <dbReference type="ARBA" id="ARBA00022576"/>
    </source>
</evidence>
<evidence type="ECO:0000256" key="3">
    <source>
        <dbReference type="ARBA" id="ARBA00022679"/>
    </source>
</evidence>
<organism evidence="6 7">
    <name type="scientific">Streptomyces durmitorensis</name>
    <dbReference type="NCBI Taxonomy" id="319947"/>
    <lineage>
        <taxon>Bacteria</taxon>
        <taxon>Bacillati</taxon>
        <taxon>Actinomycetota</taxon>
        <taxon>Actinomycetes</taxon>
        <taxon>Kitasatosporales</taxon>
        <taxon>Streptomycetaceae</taxon>
        <taxon>Streptomyces</taxon>
    </lineage>
</organism>
<evidence type="ECO:0000313" key="7">
    <source>
        <dbReference type="Proteomes" id="UP000829992"/>
    </source>
</evidence>
<accession>A0ABY4Q3B5</accession>
<dbReference type="InterPro" id="IPR015424">
    <property type="entry name" value="PyrdxlP-dep_Trfase"/>
</dbReference>
<comment type="cofactor">
    <cofactor evidence="1">
        <name>pyridoxal 5'-phosphate</name>
        <dbReference type="ChEBI" id="CHEBI:597326"/>
    </cofactor>
</comment>
<dbReference type="InterPro" id="IPR004839">
    <property type="entry name" value="Aminotransferase_I/II_large"/>
</dbReference>
<dbReference type="CDD" id="cd00609">
    <property type="entry name" value="AAT_like"/>
    <property type="match status" value="1"/>
</dbReference>
<dbReference type="InterPro" id="IPR015421">
    <property type="entry name" value="PyrdxlP-dep_Trfase_major"/>
</dbReference>
<dbReference type="SUPFAM" id="SSF53383">
    <property type="entry name" value="PLP-dependent transferases"/>
    <property type="match status" value="1"/>
</dbReference>
<dbReference type="InterPro" id="IPR050859">
    <property type="entry name" value="Class-I_PLP-dep_aminotransf"/>
</dbReference>